<dbReference type="InterPro" id="IPR038488">
    <property type="entry name" value="Integrase_DNA-bd_sf"/>
</dbReference>
<sequence>MANVGKINLSDKDIRELPVKDRKYFKTVGNPTELYIRVYPSGRKSFAIRYNNKFTTIKEFRQYRQNYAKLKS</sequence>
<proteinExistence type="predicted"/>
<organism evidence="1 2">
    <name type="scientific">Campylobacter ureolyticus</name>
    <dbReference type="NCBI Taxonomy" id="827"/>
    <lineage>
        <taxon>Bacteria</taxon>
        <taxon>Pseudomonadati</taxon>
        <taxon>Campylobacterota</taxon>
        <taxon>Epsilonproteobacteria</taxon>
        <taxon>Campylobacterales</taxon>
        <taxon>Campylobacteraceae</taxon>
        <taxon>Campylobacter</taxon>
    </lineage>
</organism>
<evidence type="ECO:0000313" key="1">
    <source>
        <dbReference type="EMBL" id="QKF85128.1"/>
    </source>
</evidence>
<evidence type="ECO:0008006" key="3">
    <source>
        <dbReference type="Google" id="ProtNLM"/>
    </source>
</evidence>
<dbReference type="GeneID" id="77176612"/>
<dbReference type="EMBL" id="CP053832">
    <property type="protein sequence ID" value="QKF85128.1"/>
    <property type="molecule type" value="Genomic_DNA"/>
</dbReference>
<accession>A0AAE7EBF0</accession>
<dbReference type="Gene3D" id="3.30.160.390">
    <property type="entry name" value="Integrase, DNA-binding domain"/>
    <property type="match status" value="1"/>
</dbReference>
<reference evidence="1 2" key="1">
    <citation type="submission" date="2020-05" db="EMBL/GenBank/DDBJ databases">
        <title>Complete genome sequencing of Campylobacter and Arcobacter type strains.</title>
        <authorList>
            <person name="Miller W.G."/>
            <person name="Yee E."/>
        </authorList>
    </citation>
    <scope>NUCLEOTIDE SEQUENCE [LARGE SCALE GENOMIC DNA]</scope>
    <source>
        <strain evidence="1 2">LMG 6451</strain>
    </source>
</reference>
<dbReference type="Proteomes" id="UP000509722">
    <property type="component" value="Chromosome"/>
</dbReference>
<name>A0AAE7EBF0_9BACT</name>
<protein>
    <recommendedName>
        <fullName evidence="3">DUF4102 domain-containing protein</fullName>
    </recommendedName>
</protein>
<dbReference type="AlphaFoldDB" id="A0AAE7EBF0"/>
<dbReference type="RefSeq" id="WP_018713869.1">
    <property type="nucleotide sequence ID" value="NZ_CP053832.1"/>
</dbReference>
<evidence type="ECO:0000313" key="2">
    <source>
        <dbReference type="Proteomes" id="UP000509722"/>
    </source>
</evidence>
<gene>
    <name evidence="1" type="ORF">CURT_1704</name>
</gene>